<name>A0A3S2PF46_ORYJA</name>
<reference evidence="3 4" key="2">
    <citation type="submission" date="2019-01" db="EMBL/GenBank/DDBJ databases">
        <title>A chromosome length genome reference of the Java medaka (oryzias javanicus).</title>
        <authorList>
            <person name="Herpin A."/>
            <person name="Takehana Y."/>
            <person name="Naruse K."/>
            <person name="Ansai S."/>
            <person name="Kawaguchi M."/>
        </authorList>
    </citation>
    <scope>NUCLEOTIDE SEQUENCE [LARGE SCALE GENOMIC DNA]</scope>
    <source>
        <strain evidence="3">RS831</strain>
        <tissue evidence="3">Whole body</tissue>
    </source>
</reference>
<proteinExistence type="predicted"/>
<dbReference type="EMBL" id="CM012449">
    <property type="protein sequence ID" value="RVE65137.1"/>
    <property type="molecule type" value="Genomic_DNA"/>
</dbReference>
<gene>
    <name evidence="3" type="ORF">OJAV_G00133420</name>
</gene>
<evidence type="ECO:0000256" key="2">
    <source>
        <dbReference type="SAM" id="SignalP"/>
    </source>
</evidence>
<dbReference type="OrthoDB" id="10260387at2759"/>
<dbReference type="Gene3D" id="1.20.1170.10">
    <property type="match status" value="1"/>
</dbReference>
<accession>A0A3S2PF46</accession>
<evidence type="ECO:0000313" key="3">
    <source>
        <dbReference type="EMBL" id="RVE65137.1"/>
    </source>
</evidence>
<keyword evidence="2" id="KW-0732">Signal</keyword>
<feature type="coiled-coil region" evidence="1">
    <location>
        <begin position="233"/>
        <end position="260"/>
    </location>
</feature>
<organism evidence="3 4">
    <name type="scientific">Oryzias javanicus</name>
    <name type="common">Javanese ricefish</name>
    <name type="synonym">Aplocheilus javanicus</name>
    <dbReference type="NCBI Taxonomy" id="123683"/>
    <lineage>
        <taxon>Eukaryota</taxon>
        <taxon>Metazoa</taxon>
        <taxon>Chordata</taxon>
        <taxon>Craniata</taxon>
        <taxon>Vertebrata</taxon>
        <taxon>Euteleostomi</taxon>
        <taxon>Actinopterygii</taxon>
        <taxon>Neopterygii</taxon>
        <taxon>Teleostei</taxon>
        <taxon>Neoteleostei</taxon>
        <taxon>Acanthomorphata</taxon>
        <taxon>Ovalentaria</taxon>
        <taxon>Atherinomorphae</taxon>
        <taxon>Beloniformes</taxon>
        <taxon>Adrianichthyidae</taxon>
        <taxon>Oryziinae</taxon>
        <taxon>Oryzias</taxon>
    </lineage>
</organism>
<protein>
    <submittedName>
        <fullName evidence="3">Uncharacterized protein</fullName>
    </submittedName>
</protein>
<dbReference type="AlphaFoldDB" id="A0A3S2PF46"/>
<dbReference type="SUPFAM" id="SSF58100">
    <property type="entry name" value="Bacterial hemolysins"/>
    <property type="match status" value="1"/>
</dbReference>
<feature type="chain" id="PRO_5018677578" evidence="2">
    <location>
        <begin position="24"/>
        <end position="353"/>
    </location>
</feature>
<reference evidence="3 4" key="1">
    <citation type="submission" date="2018-11" db="EMBL/GenBank/DDBJ databases">
        <authorList>
            <person name="Lopez-Roques C."/>
            <person name="Donnadieu C."/>
            <person name="Bouchez O."/>
            <person name="Klopp C."/>
            <person name="Cabau C."/>
            <person name="Zahm M."/>
        </authorList>
    </citation>
    <scope>NUCLEOTIDE SEQUENCE [LARGE SCALE GENOMIC DNA]</scope>
    <source>
        <strain evidence="3">RS831</strain>
        <tissue evidence="3">Whole body</tissue>
    </source>
</reference>
<evidence type="ECO:0000313" key="4">
    <source>
        <dbReference type="Proteomes" id="UP000283210"/>
    </source>
</evidence>
<sequence length="353" mass="39840">MQLSFWWTCSLCLCCMVIRSVEAQHRELSALALRETGPLMKGLRSLNSLSEMLISSNSDIVLPGCQTFDAIRQEIVEMKQHLEESEQIAVRELQHLDEETESLTAEQSHLENQKKRREGELEDLRLQLDSHRSSLATYKQALRTEQSNLWSAESTLSDMKKKKKEAETLRNVGIGFMFIPVIGLIPGAIMTAVGQIDLDSASDRVDRAYSEVRSCESQITFYSNQVSRCDGLVSQAQNDIQAANRRIQETQLKLQTLSETRATVADFQSKARRAVHQLGLLCGVGSVAELQTRRLILLEPVMNVMEEMMGALGRITGDDLLYSEGIQGIMWGMKRNQIMLSERISQCTDKDYC</sequence>
<feature type="coiled-coil region" evidence="1">
    <location>
        <begin position="68"/>
        <end position="141"/>
    </location>
</feature>
<dbReference type="Proteomes" id="UP000283210">
    <property type="component" value="Chromosome 13"/>
</dbReference>
<keyword evidence="4" id="KW-1185">Reference proteome</keyword>
<keyword evidence="1" id="KW-0175">Coiled coil</keyword>
<evidence type="ECO:0000256" key="1">
    <source>
        <dbReference type="SAM" id="Coils"/>
    </source>
</evidence>
<feature type="signal peptide" evidence="2">
    <location>
        <begin position="1"/>
        <end position="23"/>
    </location>
</feature>